<sequence>MGNMTIRNLPDEVHDHLRQQAASNDRSIEAEARAILVNSYVAKHTGGFGQQLRSRFQSMGLLGDELNLKRDKTPGRSADFS</sequence>
<dbReference type="EMBL" id="JBHRXY010000084">
    <property type="protein sequence ID" value="MFC3632184.1"/>
    <property type="molecule type" value="Genomic_DNA"/>
</dbReference>
<comment type="caution">
    <text evidence="2">The sequence shown here is derived from an EMBL/GenBank/DDBJ whole genome shotgun (WGS) entry which is preliminary data.</text>
</comment>
<dbReference type="InterPro" id="IPR010985">
    <property type="entry name" value="Ribbon_hlx_hlx"/>
</dbReference>
<dbReference type="RefSeq" id="WP_377764627.1">
    <property type="nucleotide sequence ID" value="NZ_JBHRXY010000084.1"/>
</dbReference>
<name>A0ABV7UAK9_9RHOB</name>
<proteinExistence type="predicted"/>
<protein>
    <recommendedName>
        <fullName evidence="1">Antitoxin FitA-like ribbon-helix-helix domain-containing protein</fullName>
    </recommendedName>
</protein>
<feature type="domain" description="Antitoxin FitA-like ribbon-helix-helix" evidence="1">
    <location>
        <begin position="3"/>
        <end position="37"/>
    </location>
</feature>
<dbReference type="InterPro" id="IPR053853">
    <property type="entry name" value="FitA-like_RHH"/>
</dbReference>
<evidence type="ECO:0000313" key="3">
    <source>
        <dbReference type="Proteomes" id="UP001595539"/>
    </source>
</evidence>
<evidence type="ECO:0000313" key="2">
    <source>
        <dbReference type="EMBL" id="MFC3632184.1"/>
    </source>
</evidence>
<reference evidence="3" key="1">
    <citation type="journal article" date="2019" name="Int. J. Syst. Evol. Microbiol.">
        <title>The Global Catalogue of Microorganisms (GCM) 10K type strain sequencing project: providing services to taxonomists for standard genome sequencing and annotation.</title>
        <authorList>
            <consortium name="The Broad Institute Genomics Platform"/>
            <consortium name="The Broad Institute Genome Sequencing Center for Infectious Disease"/>
            <person name="Wu L."/>
            <person name="Ma J."/>
        </authorList>
    </citation>
    <scope>NUCLEOTIDE SEQUENCE [LARGE SCALE GENOMIC DNA]</scope>
    <source>
        <strain evidence="3">KCTC 42473</strain>
    </source>
</reference>
<dbReference type="InterPro" id="IPR013321">
    <property type="entry name" value="Arc_rbn_hlx_hlx"/>
</dbReference>
<keyword evidence="3" id="KW-1185">Reference proteome</keyword>
<accession>A0ABV7UAK9</accession>
<gene>
    <name evidence="2" type="ORF">ACFOM8_22555</name>
</gene>
<dbReference type="Pfam" id="PF22513">
    <property type="entry name" value="FitA-like_RHH"/>
    <property type="match status" value="1"/>
</dbReference>
<dbReference type="Proteomes" id="UP001595539">
    <property type="component" value="Unassembled WGS sequence"/>
</dbReference>
<dbReference type="Gene3D" id="1.10.1220.10">
    <property type="entry name" value="Met repressor-like"/>
    <property type="match status" value="1"/>
</dbReference>
<organism evidence="2 3">
    <name type="scientific">Paracoccus angustae</name>
    <dbReference type="NCBI Taxonomy" id="1671480"/>
    <lineage>
        <taxon>Bacteria</taxon>
        <taxon>Pseudomonadati</taxon>
        <taxon>Pseudomonadota</taxon>
        <taxon>Alphaproteobacteria</taxon>
        <taxon>Rhodobacterales</taxon>
        <taxon>Paracoccaceae</taxon>
        <taxon>Paracoccus</taxon>
    </lineage>
</organism>
<evidence type="ECO:0000259" key="1">
    <source>
        <dbReference type="Pfam" id="PF22513"/>
    </source>
</evidence>
<dbReference type="SUPFAM" id="SSF47598">
    <property type="entry name" value="Ribbon-helix-helix"/>
    <property type="match status" value="1"/>
</dbReference>